<organism evidence="4 5">
    <name type="scientific">Petrolisthes manimaculis</name>
    <dbReference type="NCBI Taxonomy" id="1843537"/>
    <lineage>
        <taxon>Eukaryota</taxon>
        <taxon>Metazoa</taxon>
        <taxon>Ecdysozoa</taxon>
        <taxon>Arthropoda</taxon>
        <taxon>Crustacea</taxon>
        <taxon>Multicrustacea</taxon>
        <taxon>Malacostraca</taxon>
        <taxon>Eumalacostraca</taxon>
        <taxon>Eucarida</taxon>
        <taxon>Decapoda</taxon>
        <taxon>Pleocyemata</taxon>
        <taxon>Anomura</taxon>
        <taxon>Galatheoidea</taxon>
        <taxon>Porcellanidae</taxon>
        <taxon>Petrolisthes</taxon>
    </lineage>
</organism>
<comment type="caution">
    <text evidence="4">The sequence shown here is derived from an EMBL/GenBank/DDBJ whole genome shotgun (WGS) entry which is preliminary data.</text>
</comment>
<evidence type="ECO:0000313" key="4">
    <source>
        <dbReference type="EMBL" id="KAK4315512.1"/>
    </source>
</evidence>
<keyword evidence="5" id="KW-1185">Reference proteome</keyword>
<dbReference type="Gene3D" id="1.10.287.1490">
    <property type="match status" value="1"/>
</dbReference>
<dbReference type="PROSITE" id="PS50900">
    <property type="entry name" value="PLAC"/>
    <property type="match status" value="1"/>
</dbReference>
<proteinExistence type="predicted"/>
<dbReference type="Gene3D" id="1.20.5.190">
    <property type="match status" value="1"/>
</dbReference>
<evidence type="ECO:0000259" key="3">
    <source>
        <dbReference type="PROSITE" id="PS50900"/>
    </source>
</evidence>
<dbReference type="Proteomes" id="UP001292094">
    <property type="component" value="Unassembled WGS sequence"/>
</dbReference>
<reference evidence="4" key="1">
    <citation type="submission" date="2023-11" db="EMBL/GenBank/DDBJ databases">
        <title>Genome assemblies of two species of porcelain crab, Petrolisthes cinctipes and Petrolisthes manimaculis (Anomura: Porcellanidae).</title>
        <authorList>
            <person name="Angst P."/>
        </authorList>
    </citation>
    <scope>NUCLEOTIDE SEQUENCE</scope>
    <source>
        <strain evidence="4">PB745_02</strain>
        <tissue evidence="4">Gill</tissue>
    </source>
</reference>
<feature type="coiled-coil region" evidence="2">
    <location>
        <begin position="30"/>
        <end position="61"/>
    </location>
</feature>
<keyword evidence="2" id="KW-0175">Coiled coil</keyword>
<feature type="domain" description="PLAC" evidence="3">
    <location>
        <begin position="340"/>
        <end position="388"/>
    </location>
</feature>
<sequence length="420" mass="45558">MVAGRGGVLGDVPPPSPIIFDLSNIAQEVSRAVEAQLEILKGQLEKQVREVKAEVDAVKQYVSSVQAGVEQVKNNVDTVNTKVDTLKNGVERVQEVGTQVDAVRGQLDAVDVKVDALKAGVDQIEDVKSRVDEVKGGLVQEVRGQVVQVKGQVDALGTTITRVLTQMSLLTTSSELRSLTDFVTNQIGSLKRDTQSALNGLAREDRLTIILEEVMAIQLQELTHNINQTREECGDAESVSHLMDLVTGNSHSLVALGQQFNSTRHTLASSCSQACENVKETLTEQQETRCDTTAALEGNVARLGSTLADVERKVDQVVNYTEPLPPTTPPTQTSTGTRGQLTPCVDSTFVANNKKIIIFQVCNAAVRFGKCSSHLIAYHCCRSCTSSGQIPPLGPWRYYKYPRTVLHSLALRLLRNGGGQ</sequence>
<protein>
    <recommendedName>
        <fullName evidence="3">PLAC domain-containing protein</fullName>
    </recommendedName>
</protein>
<accession>A0AAE1U9S1</accession>
<gene>
    <name evidence="4" type="ORF">Pmani_013273</name>
</gene>
<evidence type="ECO:0000256" key="1">
    <source>
        <dbReference type="ARBA" id="ARBA00022729"/>
    </source>
</evidence>
<keyword evidence="1" id="KW-0732">Signal</keyword>
<evidence type="ECO:0000256" key="2">
    <source>
        <dbReference type="SAM" id="Coils"/>
    </source>
</evidence>
<dbReference type="InterPro" id="IPR010909">
    <property type="entry name" value="PLAC"/>
</dbReference>
<name>A0AAE1U9S1_9EUCA</name>
<evidence type="ECO:0000313" key="5">
    <source>
        <dbReference type="Proteomes" id="UP001292094"/>
    </source>
</evidence>
<dbReference type="AlphaFoldDB" id="A0AAE1U9S1"/>
<dbReference type="EMBL" id="JAWZYT010001111">
    <property type="protein sequence ID" value="KAK4315512.1"/>
    <property type="molecule type" value="Genomic_DNA"/>
</dbReference>